<reference evidence="1 2" key="1">
    <citation type="journal article" date="2016" name="Mol. Biol. Evol.">
        <title>Comparative Genomics of Early-Diverging Mushroom-Forming Fungi Provides Insights into the Origins of Lignocellulose Decay Capabilities.</title>
        <authorList>
            <person name="Nagy L.G."/>
            <person name="Riley R."/>
            <person name="Tritt A."/>
            <person name="Adam C."/>
            <person name="Daum C."/>
            <person name="Floudas D."/>
            <person name="Sun H."/>
            <person name="Yadav J.S."/>
            <person name="Pangilinan J."/>
            <person name="Larsson K.H."/>
            <person name="Matsuura K."/>
            <person name="Barry K."/>
            <person name="Labutti K."/>
            <person name="Kuo R."/>
            <person name="Ohm R.A."/>
            <person name="Bhattacharya S.S."/>
            <person name="Shirouzu T."/>
            <person name="Yoshinaga Y."/>
            <person name="Martin F.M."/>
            <person name="Grigoriev I.V."/>
            <person name="Hibbett D.S."/>
        </authorList>
    </citation>
    <scope>NUCLEOTIDE SEQUENCE [LARGE SCALE GENOMIC DNA]</scope>
    <source>
        <strain evidence="1 2">HHB12733</strain>
    </source>
</reference>
<dbReference type="Proteomes" id="UP000076842">
    <property type="component" value="Unassembled WGS sequence"/>
</dbReference>
<sequence>MRNRVGLESEAYSALQLPLRLGWAVTIHWSQGHTYKHVIANLTNVFEKAQVYVALSRGTSLEHTQIVGLALSKVSD</sequence>
<dbReference type="InterPro" id="IPR027417">
    <property type="entry name" value="P-loop_NTPase"/>
</dbReference>
<dbReference type="AlphaFoldDB" id="A0A165K3J8"/>
<protein>
    <recommendedName>
        <fullName evidence="3">ATP-dependent DNA helicase</fullName>
    </recommendedName>
</protein>
<keyword evidence="2" id="KW-1185">Reference proteome</keyword>
<dbReference type="STRING" id="1353952.A0A165K3J8"/>
<dbReference type="EMBL" id="KV423915">
    <property type="protein sequence ID" value="KZT62628.1"/>
    <property type="molecule type" value="Genomic_DNA"/>
</dbReference>
<dbReference type="SUPFAM" id="SSF52540">
    <property type="entry name" value="P-loop containing nucleoside triphosphate hydrolases"/>
    <property type="match status" value="1"/>
</dbReference>
<dbReference type="InterPro" id="IPR051055">
    <property type="entry name" value="PIF1_helicase"/>
</dbReference>
<proteinExistence type="predicted"/>
<dbReference type="OrthoDB" id="432234at2759"/>
<gene>
    <name evidence="1" type="ORF">CALCODRAFT_425816</name>
</gene>
<dbReference type="Gene3D" id="3.40.50.300">
    <property type="entry name" value="P-loop containing nucleotide triphosphate hydrolases"/>
    <property type="match status" value="1"/>
</dbReference>
<dbReference type="InParanoid" id="A0A165K3J8"/>
<dbReference type="PANTHER" id="PTHR47642">
    <property type="entry name" value="ATP-DEPENDENT DNA HELICASE"/>
    <property type="match status" value="1"/>
</dbReference>
<dbReference type="CDD" id="cd18809">
    <property type="entry name" value="SF1_C_RecD"/>
    <property type="match status" value="1"/>
</dbReference>
<evidence type="ECO:0008006" key="3">
    <source>
        <dbReference type="Google" id="ProtNLM"/>
    </source>
</evidence>
<evidence type="ECO:0000313" key="2">
    <source>
        <dbReference type="Proteomes" id="UP000076842"/>
    </source>
</evidence>
<name>A0A165K3J8_9BASI</name>
<evidence type="ECO:0000313" key="1">
    <source>
        <dbReference type="EMBL" id="KZT62628.1"/>
    </source>
</evidence>
<organism evidence="1 2">
    <name type="scientific">Calocera cornea HHB12733</name>
    <dbReference type="NCBI Taxonomy" id="1353952"/>
    <lineage>
        <taxon>Eukaryota</taxon>
        <taxon>Fungi</taxon>
        <taxon>Dikarya</taxon>
        <taxon>Basidiomycota</taxon>
        <taxon>Agaricomycotina</taxon>
        <taxon>Dacrymycetes</taxon>
        <taxon>Dacrymycetales</taxon>
        <taxon>Dacrymycetaceae</taxon>
        <taxon>Calocera</taxon>
    </lineage>
</organism>
<dbReference type="PANTHER" id="PTHR47642:SF5">
    <property type="entry name" value="ATP-DEPENDENT DNA HELICASE"/>
    <property type="match status" value="1"/>
</dbReference>
<accession>A0A165K3J8</accession>